<feature type="compositionally biased region" description="Basic residues" evidence="1">
    <location>
        <begin position="135"/>
        <end position="145"/>
    </location>
</feature>
<evidence type="ECO:0000256" key="1">
    <source>
        <dbReference type="SAM" id="MobiDB-lite"/>
    </source>
</evidence>
<reference evidence="2 3" key="1">
    <citation type="journal article" date="2021" name="Nat. Commun.">
        <title>Genetic determinants of endophytism in the Arabidopsis root mycobiome.</title>
        <authorList>
            <person name="Mesny F."/>
            <person name="Miyauchi S."/>
            <person name="Thiergart T."/>
            <person name="Pickel B."/>
            <person name="Atanasova L."/>
            <person name="Karlsson M."/>
            <person name="Huettel B."/>
            <person name="Barry K.W."/>
            <person name="Haridas S."/>
            <person name="Chen C."/>
            <person name="Bauer D."/>
            <person name="Andreopoulos W."/>
            <person name="Pangilinan J."/>
            <person name="LaButti K."/>
            <person name="Riley R."/>
            <person name="Lipzen A."/>
            <person name="Clum A."/>
            <person name="Drula E."/>
            <person name="Henrissat B."/>
            <person name="Kohler A."/>
            <person name="Grigoriev I.V."/>
            <person name="Martin F.M."/>
            <person name="Hacquard S."/>
        </authorList>
    </citation>
    <scope>NUCLEOTIDE SEQUENCE [LARGE SCALE GENOMIC DNA]</scope>
    <source>
        <strain evidence="2 3">MPI-SDFR-AT-0080</strain>
    </source>
</reference>
<protein>
    <recommendedName>
        <fullName evidence="4">Chromo domain-containing protein</fullName>
    </recommendedName>
</protein>
<accession>A0ABQ8FRZ1</accession>
<evidence type="ECO:0000313" key="2">
    <source>
        <dbReference type="EMBL" id="KAH7018724.1"/>
    </source>
</evidence>
<evidence type="ECO:0008006" key="4">
    <source>
        <dbReference type="Google" id="ProtNLM"/>
    </source>
</evidence>
<evidence type="ECO:0000313" key="3">
    <source>
        <dbReference type="Proteomes" id="UP000774617"/>
    </source>
</evidence>
<dbReference type="Proteomes" id="UP000774617">
    <property type="component" value="Unassembled WGS sequence"/>
</dbReference>
<gene>
    <name evidence="2" type="ORF">B0J12DRAFT_705511</name>
</gene>
<proteinExistence type="predicted"/>
<feature type="compositionally biased region" description="Basic and acidic residues" evidence="1">
    <location>
        <begin position="146"/>
        <end position="161"/>
    </location>
</feature>
<organism evidence="2 3">
    <name type="scientific">Macrophomina phaseolina</name>
    <dbReference type="NCBI Taxonomy" id="35725"/>
    <lineage>
        <taxon>Eukaryota</taxon>
        <taxon>Fungi</taxon>
        <taxon>Dikarya</taxon>
        <taxon>Ascomycota</taxon>
        <taxon>Pezizomycotina</taxon>
        <taxon>Dothideomycetes</taxon>
        <taxon>Dothideomycetes incertae sedis</taxon>
        <taxon>Botryosphaeriales</taxon>
        <taxon>Botryosphaeriaceae</taxon>
        <taxon>Macrophomina</taxon>
    </lineage>
</organism>
<sequence length="297" mass="32752">MTHGRPCTAAATATTATATLSHSLAKKQRRQKTRTKANTRTAIWHAARAILDEDAATRRYLIDWEDVDPDTGTLWKPTWEPRHNANTALVGEWAARKAGQSAVDARGGIYDCQNKMSNGDKVKAEGRLMREGRGGHTKAKWKPKIKNQDEDKQKPVAENKDPSGSQTLALVSVPAKVIVGERKRHYIAGRGQDTLTREPFDNTEGPKQNASCELADALKARKRRERQAPHSGLGEEKGEEKEKEKHNTITGDNRDFLVPSAYAAYTENMAGIAARNSIEKPSPFGNPMSRPLPNGKV</sequence>
<feature type="region of interest" description="Disordered" evidence="1">
    <location>
        <begin position="189"/>
        <end position="253"/>
    </location>
</feature>
<feature type="region of interest" description="Disordered" evidence="1">
    <location>
        <begin position="129"/>
        <end position="168"/>
    </location>
</feature>
<feature type="region of interest" description="Disordered" evidence="1">
    <location>
        <begin position="277"/>
        <end position="297"/>
    </location>
</feature>
<name>A0ABQ8FRZ1_9PEZI</name>
<keyword evidence="3" id="KW-1185">Reference proteome</keyword>
<feature type="compositionally biased region" description="Basic and acidic residues" evidence="1">
    <location>
        <begin position="233"/>
        <end position="253"/>
    </location>
</feature>
<comment type="caution">
    <text evidence="2">The sequence shown here is derived from an EMBL/GenBank/DDBJ whole genome shotgun (WGS) entry which is preliminary data.</text>
</comment>
<dbReference type="EMBL" id="JAGTJR010000069">
    <property type="protein sequence ID" value="KAH7018724.1"/>
    <property type="molecule type" value="Genomic_DNA"/>
</dbReference>